<sequence>MIKINCGQFQNTYVIVVDVFYIDDEGDFAGTEIGLNA</sequence>
<dbReference type="AlphaFoldDB" id="G5QE27"/>
<proteinExistence type="predicted"/>
<comment type="caution">
    <text evidence="1">The sequence shown here is derived from an EMBL/GenBank/DDBJ whole genome shotgun (WGS) entry which is preliminary data.</text>
</comment>
<dbReference type="PATRIC" id="fig|913081.3.peg.472"/>
<dbReference type="Proteomes" id="UP000004903">
    <property type="component" value="Unassembled WGS sequence"/>
</dbReference>
<evidence type="ECO:0000313" key="2">
    <source>
        <dbReference type="Proteomes" id="UP000004903"/>
    </source>
</evidence>
<accession>G5QE27</accession>
<evidence type="ECO:0000313" key="1">
    <source>
        <dbReference type="EMBL" id="EHC94977.1"/>
    </source>
</evidence>
<gene>
    <name evidence="1" type="ORF">LTSERUB_0501</name>
</gene>
<reference evidence="1 2" key="1">
    <citation type="journal article" date="2011" name="BMC Genomics">
        <title>Genome sequencing reveals diversification of virulence factor content and possible host adaptation in distinct subpopulations of Salmonella enterica.</title>
        <authorList>
            <person name="den Bakker H.C."/>
            <person name="Moreno Switt A.I."/>
            <person name="Govoni G."/>
            <person name="Cummings C.A."/>
            <person name="Ranieri M.L."/>
            <person name="Degoricija L."/>
            <person name="Hoelzer K."/>
            <person name="Rodriguez-Rivera L.D."/>
            <person name="Brown S."/>
            <person name="Bolchacova E."/>
            <person name="Furtado M.R."/>
            <person name="Wiedmann M."/>
        </authorList>
    </citation>
    <scope>NUCLEOTIDE SEQUENCE [LARGE SCALE GENOMIC DNA]</scope>
    <source>
        <strain evidence="1 2">A4-653</strain>
    </source>
</reference>
<organism evidence="1 2">
    <name type="scientific">Salmonella enterica subsp. enterica serovar Rubislaw str. A4-653</name>
    <dbReference type="NCBI Taxonomy" id="913081"/>
    <lineage>
        <taxon>Bacteria</taxon>
        <taxon>Pseudomonadati</taxon>
        <taxon>Pseudomonadota</taxon>
        <taxon>Gammaproteobacteria</taxon>
        <taxon>Enterobacterales</taxon>
        <taxon>Enterobacteriaceae</taxon>
        <taxon>Salmonella</taxon>
    </lineage>
</organism>
<protein>
    <submittedName>
        <fullName evidence="1">Uncharacterized protein</fullName>
    </submittedName>
</protein>
<name>G5QE27_SALRU</name>
<dbReference type="EMBL" id="AFCT01000215">
    <property type="protein sequence ID" value="EHC94977.1"/>
    <property type="molecule type" value="Genomic_DNA"/>
</dbReference>